<dbReference type="PROSITE" id="PS50844">
    <property type="entry name" value="AFP_LIKE"/>
    <property type="match status" value="1"/>
</dbReference>
<dbReference type="Gene3D" id="3.90.1210.10">
    <property type="entry name" value="Antifreeze-like/N-acetylneuraminic acid synthase C-terminal domain"/>
    <property type="match status" value="1"/>
</dbReference>
<dbReference type="PANTHER" id="PTHR42966">
    <property type="entry name" value="N-ACETYLNEURAMINATE SYNTHASE"/>
    <property type="match status" value="1"/>
</dbReference>
<proteinExistence type="predicted"/>
<dbReference type="GO" id="GO:0016051">
    <property type="term" value="P:carbohydrate biosynthetic process"/>
    <property type="evidence" value="ECO:0007669"/>
    <property type="project" value="InterPro"/>
</dbReference>
<dbReference type="OrthoDB" id="9928645at2759"/>
<dbReference type="PANTHER" id="PTHR42966:SF1">
    <property type="entry name" value="SIALIC ACID SYNTHASE"/>
    <property type="match status" value="1"/>
</dbReference>
<dbReference type="Gene3D" id="3.20.20.70">
    <property type="entry name" value="Aldolase class I"/>
    <property type="match status" value="1"/>
</dbReference>
<name>A0A9P0DA90_9CUCU</name>
<dbReference type="GO" id="GO:0047444">
    <property type="term" value="F:N-acylneuraminate-9-phosphate synthase activity"/>
    <property type="evidence" value="ECO:0007669"/>
    <property type="project" value="TreeGrafter"/>
</dbReference>
<dbReference type="SUPFAM" id="SSF51269">
    <property type="entry name" value="AFP III-like domain"/>
    <property type="match status" value="1"/>
</dbReference>
<organism evidence="2 3">
    <name type="scientific">Psylliodes chrysocephalus</name>
    <dbReference type="NCBI Taxonomy" id="3402493"/>
    <lineage>
        <taxon>Eukaryota</taxon>
        <taxon>Metazoa</taxon>
        <taxon>Ecdysozoa</taxon>
        <taxon>Arthropoda</taxon>
        <taxon>Hexapoda</taxon>
        <taxon>Insecta</taxon>
        <taxon>Pterygota</taxon>
        <taxon>Neoptera</taxon>
        <taxon>Endopterygota</taxon>
        <taxon>Coleoptera</taxon>
        <taxon>Polyphaga</taxon>
        <taxon>Cucujiformia</taxon>
        <taxon>Chrysomeloidea</taxon>
        <taxon>Chrysomelidae</taxon>
        <taxon>Galerucinae</taxon>
        <taxon>Alticini</taxon>
        <taxon>Psylliodes</taxon>
    </lineage>
</organism>
<dbReference type="SUPFAM" id="SSF51569">
    <property type="entry name" value="Aldolase"/>
    <property type="match status" value="1"/>
</dbReference>
<keyword evidence="3" id="KW-1185">Reference proteome</keyword>
<dbReference type="Proteomes" id="UP001153636">
    <property type="component" value="Chromosome 8"/>
</dbReference>
<sequence length="345" mass="38588">MDFVSELKNSKNTFIIAEIGQNHQGSLETAKKLIKTAKDCGADCAKFQKTNLREKFNNLAISRIYNSPNSFGKTYGEHKQFLEFNEEEFQELQEYANQIGILFTASAMDVKSLEFLISINVPFIKIGSGDANNFILIEKAAKSDIPLIVSTGMQSLETVKEIYNVISKYHRKFVLLHCISAYPAPISDINLNVIKFYQKEFSDVPIGYSGHELGIYISLAAVAIGAKVIERHITLDKTLKGSDHTCSLNPTEFEQMVNNIRSLETAMGQGIKKMENSEKACYEKLGKTIVYKKKLLKGHALTMEDLNVKVAEPKGIDGALINKVTGKILSIDINEDESVLYDHFL</sequence>
<gene>
    <name evidence="2" type="ORF">PSYICH_LOCUS14645</name>
</gene>
<evidence type="ECO:0000313" key="3">
    <source>
        <dbReference type="Proteomes" id="UP001153636"/>
    </source>
</evidence>
<dbReference type="InterPro" id="IPR013132">
    <property type="entry name" value="PseI/NeuA/B-like_N"/>
</dbReference>
<dbReference type="InterPro" id="IPR006190">
    <property type="entry name" value="SAF_AFP_Neu5Ac"/>
</dbReference>
<dbReference type="Pfam" id="PF03102">
    <property type="entry name" value="NeuB"/>
    <property type="match status" value="1"/>
</dbReference>
<dbReference type="CDD" id="cd11615">
    <property type="entry name" value="SAF_NeuB_like"/>
    <property type="match status" value="1"/>
</dbReference>
<feature type="domain" description="AFP-like" evidence="1">
    <location>
        <begin position="288"/>
        <end position="345"/>
    </location>
</feature>
<dbReference type="AlphaFoldDB" id="A0A9P0DA90"/>
<accession>A0A9P0DA90</accession>
<dbReference type="EMBL" id="OV651820">
    <property type="protein sequence ID" value="CAH1114566.1"/>
    <property type="molecule type" value="Genomic_DNA"/>
</dbReference>
<dbReference type="InterPro" id="IPR057736">
    <property type="entry name" value="SAF_PseI/NeuA/NeuB"/>
</dbReference>
<protein>
    <recommendedName>
        <fullName evidence="1">AFP-like domain-containing protein</fullName>
    </recommendedName>
</protein>
<evidence type="ECO:0000313" key="2">
    <source>
        <dbReference type="EMBL" id="CAH1114566.1"/>
    </source>
</evidence>
<reference evidence="2" key="1">
    <citation type="submission" date="2022-01" db="EMBL/GenBank/DDBJ databases">
        <authorList>
            <person name="King R."/>
        </authorList>
    </citation>
    <scope>NUCLEOTIDE SEQUENCE</scope>
</reference>
<evidence type="ECO:0000259" key="1">
    <source>
        <dbReference type="PROSITE" id="PS50844"/>
    </source>
</evidence>
<dbReference type="InterPro" id="IPR036732">
    <property type="entry name" value="AFP_Neu5c_C_sf"/>
</dbReference>
<dbReference type="InterPro" id="IPR051690">
    <property type="entry name" value="PseI-like"/>
</dbReference>
<dbReference type="InterPro" id="IPR013785">
    <property type="entry name" value="Aldolase_TIM"/>
</dbReference>